<accession>A0A7T8QUJ1</accession>
<organism evidence="1 2">
    <name type="scientific">Caligus rogercresseyi</name>
    <name type="common">Sea louse</name>
    <dbReference type="NCBI Taxonomy" id="217165"/>
    <lineage>
        <taxon>Eukaryota</taxon>
        <taxon>Metazoa</taxon>
        <taxon>Ecdysozoa</taxon>
        <taxon>Arthropoda</taxon>
        <taxon>Crustacea</taxon>
        <taxon>Multicrustacea</taxon>
        <taxon>Hexanauplia</taxon>
        <taxon>Copepoda</taxon>
        <taxon>Siphonostomatoida</taxon>
        <taxon>Caligidae</taxon>
        <taxon>Caligus</taxon>
    </lineage>
</organism>
<gene>
    <name evidence="1" type="ORF">FKW44_008836</name>
</gene>
<dbReference type="EMBL" id="CP045894">
    <property type="protein sequence ID" value="QQP55594.1"/>
    <property type="molecule type" value="Genomic_DNA"/>
</dbReference>
<dbReference type="AlphaFoldDB" id="A0A7T8QUJ1"/>
<dbReference type="Proteomes" id="UP000595437">
    <property type="component" value="Chromosome 5"/>
</dbReference>
<name>A0A7T8QUJ1_CALRO</name>
<proteinExistence type="predicted"/>
<evidence type="ECO:0000313" key="2">
    <source>
        <dbReference type="Proteomes" id="UP000595437"/>
    </source>
</evidence>
<sequence>AKALIGSKLSRKEPVTRQDLRPILLSAAARYTALELKIPGVRPDSWKYAIDLVSYMVPSSSRHLTLLKKIVLQYHRFYNPL</sequence>
<evidence type="ECO:0000313" key="1">
    <source>
        <dbReference type="EMBL" id="QQP55594.1"/>
    </source>
</evidence>
<protein>
    <submittedName>
        <fullName evidence="1">Uncharacterized protein</fullName>
    </submittedName>
</protein>
<reference evidence="2" key="1">
    <citation type="submission" date="2021-01" db="EMBL/GenBank/DDBJ databases">
        <title>Caligus Genome Assembly.</title>
        <authorList>
            <person name="Gallardo-Escarate C."/>
        </authorList>
    </citation>
    <scope>NUCLEOTIDE SEQUENCE [LARGE SCALE GENOMIC DNA]</scope>
</reference>
<keyword evidence="2" id="KW-1185">Reference proteome</keyword>
<feature type="non-terminal residue" evidence="1">
    <location>
        <position position="1"/>
    </location>
</feature>